<keyword evidence="1" id="KW-1133">Transmembrane helix</keyword>
<dbReference type="PIRSF" id="PIRSF016660">
    <property type="entry name" value="YedI"/>
    <property type="match status" value="1"/>
</dbReference>
<dbReference type="RefSeq" id="WP_073586065.1">
    <property type="nucleotide sequence ID" value="NZ_AP024898.1"/>
</dbReference>
<sequence length="306" mass="32926">MAGLSLLTLLDDIATTLDDIAVMSKVAAKKTAGVLGDDLALNAQQVSGVAAEREIPVVWAVAKGSLRNKMILVPVAWLLSLFAPWLIMPLLLTGGLYLCFEGAEKLAEKWLHSPVKDEDEDAGDTTELSVGEYEQKKVAGAIRTDFILSAEIIVIALGTVQNQNALNQILVMSFVALLMTAGVYGIVAAIVKLDDLGFYLERHAGQSRLLRNTGKILIHTAPRLMKLLTVVGTAAMFLVGGSLVVHQLSVVHHLLEHLLVWLPDSGIFHTPAELVAHSVTGLMLGMVLVIAVHLMKKIRGTLVKPE</sequence>
<feature type="transmembrane region" description="Helical" evidence="1">
    <location>
        <begin position="274"/>
        <end position="295"/>
    </location>
</feature>
<protein>
    <submittedName>
        <fullName evidence="2">Inner membrane protein YedI</fullName>
    </submittedName>
</protein>
<keyword evidence="1" id="KW-0472">Membrane</keyword>
<dbReference type="EMBL" id="FRFG01000072">
    <property type="protein sequence ID" value="SHO58621.1"/>
    <property type="molecule type" value="Genomic_DNA"/>
</dbReference>
<keyword evidence="3" id="KW-1185">Reference proteome</keyword>
<dbReference type="InterPro" id="IPR008526">
    <property type="entry name" value="YedI"/>
</dbReference>
<dbReference type="GO" id="GO:0005886">
    <property type="term" value="C:plasma membrane"/>
    <property type="evidence" value="ECO:0007669"/>
    <property type="project" value="TreeGrafter"/>
</dbReference>
<keyword evidence="1" id="KW-0812">Transmembrane</keyword>
<accession>A0A1M7Z184</accession>
<dbReference type="STRING" id="1117707.VQ7734_04393"/>
<feature type="transmembrane region" description="Helical" evidence="1">
    <location>
        <begin position="227"/>
        <end position="254"/>
    </location>
</feature>
<evidence type="ECO:0000256" key="1">
    <source>
        <dbReference type="SAM" id="Phobius"/>
    </source>
</evidence>
<evidence type="ECO:0000313" key="2">
    <source>
        <dbReference type="EMBL" id="SHO58621.1"/>
    </source>
</evidence>
<gene>
    <name evidence="2" type="primary">yedI</name>
    <name evidence="2" type="ORF">VQ7734_04393</name>
</gene>
<feature type="transmembrane region" description="Helical" evidence="1">
    <location>
        <begin position="75"/>
        <end position="100"/>
    </location>
</feature>
<dbReference type="OrthoDB" id="9814178at2"/>
<reference evidence="3" key="1">
    <citation type="submission" date="2016-12" db="EMBL/GenBank/DDBJ databases">
        <authorList>
            <person name="Rodrigo-Torres L."/>
            <person name="Arahal R.D."/>
            <person name="Lucena T."/>
        </authorList>
    </citation>
    <scope>NUCLEOTIDE SEQUENCE [LARGE SCALE GENOMIC DNA]</scope>
</reference>
<dbReference type="Pfam" id="PF05661">
    <property type="entry name" value="DUF808"/>
    <property type="match status" value="1"/>
</dbReference>
<dbReference type="PANTHER" id="PTHR30503:SF3">
    <property type="entry name" value="INNER MEMBRANE PROTEIN YEDI"/>
    <property type="match status" value="1"/>
</dbReference>
<dbReference type="AlphaFoldDB" id="A0A1M7Z184"/>
<dbReference type="Proteomes" id="UP000184600">
    <property type="component" value="Unassembled WGS sequence"/>
</dbReference>
<feature type="transmembrane region" description="Helical" evidence="1">
    <location>
        <begin position="169"/>
        <end position="191"/>
    </location>
</feature>
<name>A0A1M7Z184_9VIBR</name>
<dbReference type="PANTHER" id="PTHR30503">
    <property type="entry name" value="INNER MEMBRANE PROTEIN YEDI"/>
    <property type="match status" value="1"/>
</dbReference>
<organism evidence="2 3">
    <name type="scientific">Vibrio quintilis</name>
    <dbReference type="NCBI Taxonomy" id="1117707"/>
    <lineage>
        <taxon>Bacteria</taxon>
        <taxon>Pseudomonadati</taxon>
        <taxon>Pseudomonadota</taxon>
        <taxon>Gammaproteobacteria</taxon>
        <taxon>Vibrionales</taxon>
        <taxon>Vibrionaceae</taxon>
        <taxon>Vibrio</taxon>
    </lineage>
</organism>
<proteinExistence type="predicted"/>
<evidence type="ECO:0000313" key="3">
    <source>
        <dbReference type="Proteomes" id="UP000184600"/>
    </source>
</evidence>